<dbReference type="Proteomes" id="UP000229523">
    <property type="component" value="Unassembled WGS sequence"/>
</dbReference>
<dbReference type="Pfam" id="PF16929">
    <property type="entry name" value="Asp2"/>
    <property type="match status" value="1"/>
</dbReference>
<dbReference type="AlphaFoldDB" id="A0A2G5NU64"/>
<dbReference type="RefSeq" id="WP_099577369.1">
    <property type="nucleotide sequence ID" value="NZ_MJBI02000014.1"/>
</dbReference>
<dbReference type="GO" id="GO:0015031">
    <property type="term" value="P:protein transport"/>
    <property type="evidence" value="ECO:0007669"/>
    <property type="project" value="InterPro"/>
</dbReference>
<organism evidence="1 2">
    <name type="scientific">Macrococcoides goetzii</name>
    <dbReference type="NCBI Taxonomy" id="1891097"/>
    <lineage>
        <taxon>Bacteria</taxon>
        <taxon>Bacillati</taxon>
        <taxon>Bacillota</taxon>
        <taxon>Bacilli</taxon>
        <taxon>Bacillales</taxon>
        <taxon>Staphylococcaceae</taxon>
        <taxon>Macrococcoides</taxon>
    </lineage>
</organism>
<proteinExistence type="predicted"/>
<protein>
    <submittedName>
        <fullName evidence="1">Accessory Sec system protein Asp2</fullName>
    </submittedName>
</protein>
<dbReference type="NCBIfam" id="TIGR03712">
    <property type="entry name" value="acc_sec_asp2"/>
    <property type="match status" value="1"/>
</dbReference>
<evidence type="ECO:0000313" key="2">
    <source>
        <dbReference type="Proteomes" id="UP000229523"/>
    </source>
</evidence>
<reference evidence="1 2" key="1">
    <citation type="journal article" date="2018" name="Front. Microbiol.">
        <title>Description and Comparative Genomics of Macrococcus caseolyticus subsp. hominis subsp. nov., Macrococcus goetzii sp. nov., Macrococcus epidermidis sp. nov., and Macrococcus bohemicus sp. nov., Novel Macrococci From Human Clinical Material With Virulence Potential and Suspected Uptake of Foreign DNA by Natural Transformation.</title>
        <authorList>
            <person name="Maslanova I."/>
            <person name="Wertheimer Z."/>
            <person name="Sedlacek I."/>
            <person name="Svec P."/>
            <person name="Indrakova A."/>
            <person name="Kovarovic V."/>
            <person name="Schumann P."/>
            <person name="Sproer C."/>
            <person name="Kralova S."/>
            <person name="Sedo O."/>
            <person name="Kristofova L."/>
            <person name="Vrbovska V."/>
            <person name="Fuzik T."/>
            <person name="Petras P."/>
            <person name="Zdrahal Z."/>
            <person name="Ruzickova V."/>
            <person name="Doskar J."/>
            <person name="Pantucek R."/>
        </authorList>
    </citation>
    <scope>NUCLEOTIDE SEQUENCE [LARGE SCALE GENOMIC DNA]</scope>
    <source>
        <strain evidence="1 2">CCM 4927</strain>
    </source>
</reference>
<gene>
    <name evidence="1" type="primary">asp2</name>
    <name evidence="1" type="ORF">BFS35_013285</name>
</gene>
<dbReference type="EMBL" id="MJBI02000014">
    <property type="protein sequence ID" value="RAI78918.1"/>
    <property type="molecule type" value="Genomic_DNA"/>
</dbReference>
<sequence length="510" mass="58131">MKRQFRILQIGNASLENRLGQTGVKLDFLDANFVYQEQSVLEEIYEFIAQQKAYQIVLIEAPASPALLHVIELVAEPFNLYVKGEYWDDYRNQPEITLNFACPVMAEDEEAYIHKLKTISYNGQYGDKIHAKFWEVRPSLQPYTEHLGNKWLTVDVDCPSWTPIASLRKLLYYEGNHALEIWPEFKTEGVQLEFTFRVYQSGTVDNIIETFKTYSEDMTEPIVRPMIPDEGYVSVTVKAKGNGKVFLGAVHRRWSRLEFGRFLPGGQVFADQHRDEFIYLFHPGDMKPPLNVYFSGYRSAEGFEGYFMMLKMGAPFLLIGDPRIEGGGFYLGSEAYESGIKQVIADTLETLGFADDELILSGLSMGSFGAIYYGAQLNPQAVIVGKPLVNVGTIGENMRLMRPEEFGTALDVLLTNTGGTTNKHVKALDDKFWTTFEQHDISRTTFAICYMEDDDYDLYAFDELLPVLSAHHAKVISRGIPGRHNDDSPTINNWFINFYHILMESKFGRV</sequence>
<dbReference type="InterPro" id="IPR022267">
    <property type="entry name" value="Asp2"/>
</dbReference>
<dbReference type="InterPro" id="IPR029058">
    <property type="entry name" value="AB_hydrolase_fold"/>
</dbReference>
<accession>A0A2G5NU64</accession>
<dbReference type="SUPFAM" id="SSF53474">
    <property type="entry name" value="alpha/beta-Hydrolases"/>
    <property type="match status" value="1"/>
</dbReference>
<comment type="caution">
    <text evidence="1">The sequence shown here is derived from an EMBL/GenBank/DDBJ whole genome shotgun (WGS) entry which is preliminary data.</text>
</comment>
<keyword evidence="2" id="KW-1185">Reference proteome</keyword>
<name>A0A2G5NU64_9STAP</name>
<evidence type="ECO:0000313" key="1">
    <source>
        <dbReference type="EMBL" id="RAI78918.1"/>
    </source>
</evidence>